<dbReference type="EMBL" id="MU006217">
    <property type="protein sequence ID" value="KAF2832325.1"/>
    <property type="molecule type" value="Genomic_DNA"/>
</dbReference>
<proteinExistence type="predicted"/>
<protein>
    <submittedName>
        <fullName evidence="1">Uncharacterized protein</fullName>
    </submittedName>
</protein>
<gene>
    <name evidence="1" type="ORF">CC86DRAFT_88486</name>
</gene>
<accession>A0A6A7AIB1</accession>
<dbReference type="Proteomes" id="UP000799424">
    <property type="component" value="Unassembled WGS sequence"/>
</dbReference>
<organism evidence="1 2">
    <name type="scientific">Ophiobolus disseminans</name>
    <dbReference type="NCBI Taxonomy" id="1469910"/>
    <lineage>
        <taxon>Eukaryota</taxon>
        <taxon>Fungi</taxon>
        <taxon>Dikarya</taxon>
        <taxon>Ascomycota</taxon>
        <taxon>Pezizomycotina</taxon>
        <taxon>Dothideomycetes</taxon>
        <taxon>Pleosporomycetidae</taxon>
        <taxon>Pleosporales</taxon>
        <taxon>Pleosporineae</taxon>
        <taxon>Phaeosphaeriaceae</taxon>
        <taxon>Ophiobolus</taxon>
    </lineage>
</organism>
<sequence length="112" mass="12795">MLSLFVLTCLRCCSRHDRLLLLLRHWSMHRLVHYTQVHPCFHVLGTAILTPDFRPSHLKSALCRTSTSQSDHFCPCWLCPHCTIAPYECVDFCLARLTGRTSASCSTCVEVM</sequence>
<evidence type="ECO:0000313" key="2">
    <source>
        <dbReference type="Proteomes" id="UP000799424"/>
    </source>
</evidence>
<dbReference type="AlphaFoldDB" id="A0A6A7AIB1"/>
<name>A0A6A7AIB1_9PLEO</name>
<keyword evidence="2" id="KW-1185">Reference proteome</keyword>
<reference evidence="1" key="1">
    <citation type="journal article" date="2020" name="Stud. Mycol.">
        <title>101 Dothideomycetes genomes: a test case for predicting lifestyles and emergence of pathogens.</title>
        <authorList>
            <person name="Haridas S."/>
            <person name="Albert R."/>
            <person name="Binder M."/>
            <person name="Bloem J."/>
            <person name="Labutti K."/>
            <person name="Salamov A."/>
            <person name="Andreopoulos B."/>
            <person name="Baker S."/>
            <person name="Barry K."/>
            <person name="Bills G."/>
            <person name="Bluhm B."/>
            <person name="Cannon C."/>
            <person name="Castanera R."/>
            <person name="Culley D."/>
            <person name="Daum C."/>
            <person name="Ezra D."/>
            <person name="Gonzalez J."/>
            <person name="Henrissat B."/>
            <person name="Kuo A."/>
            <person name="Liang C."/>
            <person name="Lipzen A."/>
            <person name="Lutzoni F."/>
            <person name="Magnuson J."/>
            <person name="Mondo S."/>
            <person name="Nolan M."/>
            <person name="Ohm R."/>
            <person name="Pangilinan J."/>
            <person name="Park H.-J."/>
            <person name="Ramirez L."/>
            <person name="Alfaro M."/>
            <person name="Sun H."/>
            <person name="Tritt A."/>
            <person name="Yoshinaga Y."/>
            <person name="Zwiers L.-H."/>
            <person name="Turgeon B."/>
            <person name="Goodwin S."/>
            <person name="Spatafora J."/>
            <person name="Crous P."/>
            <person name="Grigoriev I."/>
        </authorList>
    </citation>
    <scope>NUCLEOTIDE SEQUENCE</scope>
    <source>
        <strain evidence="1">CBS 113818</strain>
    </source>
</reference>
<evidence type="ECO:0000313" key="1">
    <source>
        <dbReference type="EMBL" id="KAF2832325.1"/>
    </source>
</evidence>